<feature type="domain" description="EGF-like" evidence="3">
    <location>
        <begin position="190"/>
        <end position="222"/>
    </location>
</feature>
<evidence type="ECO:0000259" key="3">
    <source>
        <dbReference type="SMART" id="SM00181"/>
    </source>
</evidence>
<feature type="domain" description="EGF-like" evidence="3">
    <location>
        <begin position="604"/>
        <end position="634"/>
    </location>
</feature>
<dbReference type="InterPro" id="IPR000742">
    <property type="entry name" value="EGF"/>
</dbReference>
<evidence type="ECO:0000256" key="1">
    <source>
        <dbReference type="SAM" id="Phobius"/>
    </source>
</evidence>
<accession>E1EX68</accession>
<feature type="domain" description="EGF-like" evidence="3">
    <location>
        <begin position="139"/>
        <end position="189"/>
    </location>
</feature>
<dbReference type="InterPro" id="IPR052798">
    <property type="entry name" value="Giardia_VSA"/>
</dbReference>
<keyword evidence="1" id="KW-0812">Transmembrane</keyword>
<dbReference type="InterPro" id="IPR006212">
    <property type="entry name" value="Furin_repeat"/>
</dbReference>
<dbReference type="Proteomes" id="UP000008974">
    <property type="component" value="Unassembled WGS sequence"/>
</dbReference>
<protein>
    <submittedName>
        <fullName evidence="4">VSP</fullName>
    </submittedName>
</protein>
<name>E1EX68_GIAIA</name>
<feature type="domain" description="EGF-like" evidence="3">
    <location>
        <begin position="547"/>
        <end position="603"/>
    </location>
</feature>
<feature type="domain" description="EGF-like" evidence="3">
    <location>
        <begin position="353"/>
        <end position="388"/>
    </location>
</feature>
<dbReference type="CDD" id="cd00064">
    <property type="entry name" value="FU"/>
    <property type="match status" value="2"/>
</dbReference>
<feature type="signal peptide" evidence="2">
    <location>
        <begin position="1"/>
        <end position="17"/>
    </location>
</feature>
<comment type="caution">
    <text evidence="4">The sequence shown here is derived from an EMBL/GenBank/DDBJ whole genome shotgun (WGS) entry which is preliminary data.</text>
</comment>
<keyword evidence="2" id="KW-0732">Signal</keyword>
<dbReference type="PANTHER" id="PTHR23275:SF100">
    <property type="entry name" value="EGF-LIKE DOMAIN-CONTAINING PROTEIN"/>
    <property type="match status" value="1"/>
</dbReference>
<dbReference type="Pfam" id="PF03302">
    <property type="entry name" value="VSP"/>
    <property type="match status" value="1"/>
</dbReference>
<gene>
    <name evidence="4" type="ORF">GLP15_1587</name>
</gene>
<keyword evidence="1" id="KW-0472">Membrane</keyword>
<feature type="domain" description="EGF-like" evidence="3">
    <location>
        <begin position="307"/>
        <end position="352"/>
    </location>
</feature>
<dbReference type="InterPro" id="IPR009030">
    <property type="entry name" value="Growth_fac_rcpt_cys_sf"/>
</dbReference>
<dbReference type="VEuPathDB" id="GiardiaDB:GLP15_1587"/>
<organism evidence="4 5">
    <name type="scientific">Giardia intestinalis (strain P15)</name>
    <name type="common">Giardia lamblia</name>
    <dbReference type="NCBI Taxonomy" id="658858"/>
    <lineage>
        <taxon>Eukaryota</taxon>
        <taxon>Metamonada</taxon>
        <taxon>Diplomonadida</taxon>
        <taxon>Hexamitidae</taxon>
        <taxon>Giardiinae</taxon>
        <taxon>Giardia</taxon>
    </lineage>
</organism>
<dbReference type="OrthoDB" id="300641at2759"/>
<feature type="chain" id="PRO_5003144989" evidence="2">
    <location>
        <begin position="18"/>
        <end position="674"/>
    </location>
</feature>
<proteinExistence type="predicted"/>
<keyword evidence="1" id="KW-1133">Transmembrane helix</keyword>
<dbReference type="InterPro" id="IPR005127">
    <property type="entry name" value="Giardia_VSP"/>
</dbReference>
<dbReference type="SMART" id="SM00261">
    <property type="entry name" value="FU"/>
    <property type="match status" value="5"/>
</dbReference>
<feature type="transmembrane region" description="Helical" evidence="1">
    <location>
        <begin position="645"/>
        <end position="669"/>
    </location>
</feature>
<evidence type="ECO:0000313" key="4">
    <source>
        <dbReference type="EMBL" id="EFO65181.1"/>
    </source>
</evidence>
<dbReference type="Gene3D" id="2.10.220.10">
    <property type="entry name" value="Hormone Receptor, Insulin-like Growth Factor Receptor 1, Chain A, domain 2"/>
    <property type="match status" value="3"/>
</dbReference>
<dbReference type="SMART" id="SM00181">
    <property type="entry name" value="EGF"/>
    <property type="match status" value="7"/>
</dbReference>
<reference evidence="4 5" key="1">
    <citation type="journal article" date="2010" name="BMC Genomics">
        <title>Genome analysis and comparative genomics of a Giardia intestinalis assemblage E isolate.</title>
        <authorList>
            <person name="Jerlstrom-Hultqvist J."/>
            <person name="Franzen O."/>
            <person name="Ankarklev J."/>
            <person name="Xu F."/>
            <person name="Nohynkova E."/>
            <person name="Andersson J.O."/>
            <person name="Svard S.G."/>
            <person name="Andersson B."/>
        </authorList>
    </citation>
    <scope>NUCLEOTIDE SEQUENCE [LARGE SCALE GENOMIC DNA]</scope>
    <source>
        <strain evidence="4 5">P15</strain>
    </source>
</reference>
<dbReference type="EMBL" id="ACVC01000038">
    <property type="protein sequence ID" value="EFO65181.1"/>
    <property type="molecule type" value="Genomic_DNA"/>
</dbReference>
<evidence type="ECO:0000313" key="5">
    <source>
        <dbReference type="Proteomes" id="UP000008974"/>
    </source>
</evidence>
<feature type="domain" description="EGF-like" evidence="3">
    <location>
        <begin position="389"/>
        <end position="431"/>
    </location>
</feature>
<dbReference type="PANTHER" id="PTHR23275">
    <property type="entry name" value="CABRIOLET.-RELATED"/>
    <property type="match status" value="1"/>
</dbReference>
<dbReference type="SUPFAM" id="SSF57184">
    <property type="entry name" value="Growth factor receptor domain"/>
    <property type="match status" value="3"/>
</dbReference>
<sequence>MLLIALLFVSNTFAADCQPDGDHAATCQTGKCEAVGSSEICTQCRAGGAPIDGFCRPVGSPQVIAAGCTKGDGSALEGTATTCGKCGSGYFLFMGGCYRTGSQPGSEICTAAEGGKCTVCNTANGLFKNPAAAPDAGRECLFCWDTAEINGITGVVGCSECSHIGTSGPVTCSACNERYFLDGARHTCTQCINNCETCTGAGATNCKTCKAGFYLKDGNTCVAEGSCTDTAYPDLESGICKACTTIHEQCTACSFDKANGRPKCTACGGSQILKTELDGTVTCVVEGQCAAEKTHFVIDESGKKCVPCSDVTTGSTDEKQGVANCRTCTSSPSQKPICETCLDGYYGTTSCTECDANCATCNSAGAAQCQTCKPGYFLKGGQAPAECVACDSTTDSGISGCAICTFDTSLTCNSCKPDYALIGSGCQKSCEDDTGCGGASGACDATIIDGQGNAKHYCSYCGKTNDVPIDGRCVANTQNQGNTGCTDHVCTQCTTGYFLYMGGCYSVSTAPSSHMCKTADGGVCTEAASDKYFAVPGAAKTGQSVLACGNPLGTAVDDKTYVGVEGCSQCTAPAQLDAPGMASATCTACGEGRKPSKSGTGCAACSDANCRHCRVDGVCEECSSGFSLEGGKCVSTGGPNLSTEAIAGISVAAIVVVGGLVGFLCWWFLCRGKA</sequence>
<dbReference type="AlphaFoldDB" id="E1EX68"/>
<evidence type="ECO:0000256" key="2">
    <source>
        <dbReference type="SAM" id="SignalP"/>
    </source>
</evidence>